<organism evidence="1 2">
    <name type="scientific">Aphidius gifuensis</name>
    <name type="common">Parasitoid wasp</name>
    <dbReference type="NCBI Taxonomy" id="684658"/>
    <lineage>
        <taxon>Eukaryota</taxon>
        <taxon>Metazoa</taxon>
        <taxon>Ecdysozoa</taxon>
        <taxon>Arthropoda</taxon>
        <taxon>Hexapoda</taxon>
        <taxon>Insecta</taxon>
        <taxon>Pterygota</taxon>
        <taxon>Neoptera</taxon>
        <taxon>Endopterygota</taxon>
        <taxon>Hymenoptera</taxon>
        <taxon>Apocrita</taxon>
        <taxon>Ichneumonoidea</taxon>
        <taxon>Braconidae</taxon>
        <taxon>Aphidiinae</taxon>
        <taxon>Aphidius</taxon>
    </lineage>
</organism>
<evidence type="ECO:0000313" key="1">
    <source>
        <dbReference type="EMBL" id="KAF7991139.1"/>
    </source>
</evidence>
<sequence>MLIVCAFCQDCKSTDQCCSKSEECCSSYCTHKRICGSFDKPENNPCAVVRCANGPCVTVDERQCDGTYKPRAKCVPRS</sequence>
<comment type="caution">
    <text evidence="1">The sequence shown here is derived from an EMBL/GenBank/DDBJ whole genome shotgun (WGS) entry which is preliminary data.</text>
</comment>
<dbReference type="EMBL" id="JACMRX010000004">
    <property type="protein sequence ID" value="KAF7991139.1"/>
    <property type="molecule type" value="Genomic_DNA"/>
</dbReference>
<accession>A0A835CNS8</accession>
<evidence type="ECO:0000313" key="2">
    <source>
        <dbReference type="Proteomes" id="UP000639338"/>
    </source>
</evidence>
<keyword evidence="2" id="KW-1185">Reference proteome</keyword>
<gene>
    <name evidence="1" type="ORF">HCN44_002701</name>
</gene>
<protein>
    <submittedName>
        <fullName evidence="1">Uncharacterized protein</fullName>
    </submittedName>
</protein>
<dbReference type="Proteomes" id="UP000639338">
    <property type="component" value="Unassembled WGS sequence"/>
</dbReference>
<dbReference type="AlphaFoldDB" id="A0A835CNS8"/>
<name>A0A835CNS8_APHGI</name>
<reference evidence="1 2" key="1">
    <citation type="submission" date="2020-08" db="EMBL/GenBank/DDBJ databases">
        <title>Aphidius gifuensis genome sequencing and assembly.</title>
        <authorList>
            <person name="Du Z."/>
        </authorList>
    </citation>
    <scope>NUCLEOTIDE SEQUENCE [LARGE SCALE GENOMIC DNA]</scope>
    <source>
        <strain evidence="1">YNYX2018</strain>
        <tissue evidence="1">Adults</tissue>
    </source>
</reference>
<proteinExistence type="predicted"/>